<reference evidence="1 2" key="1">
    <citation type="journal article" date="2018" name="Nat. Genet.">
        <title>The Rosa genome provides new insights in the design of modern roses.</title>
        <authorList>
            <person name="Bendahmane M."/>
        </authorList>
    </citation>
    <scope>NUCLEOTIDE SEQUENCE [LARGE SCALE GENOMIC DNA]</scope>
    <source>
        <strain evidence="2">cv. Old Blush</strain>
    </source>
</reference>
<dbReference type="Proteomes" id="UP000238479">
    <property type="component" value="Chromosome 5"/>
</dbReference>
<dbReference type="EMBL" id="PDCK01000043">
    <property type="protein sequence ID" value="PRQ33519.1"/>
    <property type="molecule type" value="Genomic_DNA"/>
</dbReference>
<sequence length="79" mass="8990">MLKAKYCNICKSVKQHRAYECPKDKVLAAKYKLARDKRRSVVPNRIPYHIAYIPESSSGKIYVPTPPPGWVCGHMKEGS</sequence>
<comment type="caution">
    <text evidence="1">The sequence shown here is derived from an EMBL/GenBank/DDBJ whole genome shotgun (WGS) entry which is preliminary data.</text>
</comment>
<organism evidence="1 2">
    <name type="scientific">Rosa chinensis</name>
    <name type="common">China rose</name>
    <dbReference type="NCBI Taxonomy" id="74649"/>
    <lineage>
        <taxon>Eukaryota</taxon>
        <taxon>Viridiplantae</taxon>
        <taxon>Streptophyta</taxon>
        <taxon>Embryophyta</taxon>
        <taxon>Tracheophyta</taxon>
        <taxon>Spermatophyta</taxon>
        <taxon>Magnoliopsida</taxon>
        <taxon>eudicotyledons</taxon>
        <taxon>Gunneridae</taxon>
        <taxon>Pentapetalae</taxon>
        <taxon>rosids</taxon>
        <taxon>fabids</taxon>
        <taxon>Rosales</taxon>
        <taxon>Rosaceae</taxon>
        <taxon>Rosoideae</taxon>
        <taxon>Rosoideae incertae sedis</taxon>
        <taxon>Rosa</taxon>
    </lineage>
</organism>
<gene>
    <name evidence="1" type="ORF">RchiOBHm_Chr5g0058551</name>
</gene>
<keyword evidence="2" id="KW-1185">Reference proteome</keyword>
<evidence type="ECO:0000313" key="1">
    <source>
        <dbReference type="EMBL" id="PRQ33519.1"/>
    </source>
</evidence>
<proteinExistence type="predicted"/>
<accession>A0A2P6QH61</accession>
<dbReference type="Gramene" id="PRQ33519">
    <property type="protein sequence ID" value="PRQ33519"/>
    <property type="gene ID" value="RchiOBHm_Chr5g0058551"/>
</dbReference>
<name>A0A2P6QH61_ROSCH</name>
<dbReference type="AlphaFoldDB" id="A0A2P6QH61"/>
<evidence type="ECO:0000313" key="2">
    <source>
        <dbReference type="Proteomes" id="UP000238479"/>
    </source>
</evidence>
<protein>
    <submittedName>
        <fullName evidence="1">Putative transcription factor interactor and regulator CCHC(Zn) family</fullName>
    </submittedName>
</protein>